<dbReference type="Proteomes" id="UP000533953">
    <property type="component" value="Unassembled WGS sequence"/>
</dbReference>
<proteinExistence type="predicted"/>
<sequence>MTSIEKDRYQLEAMRIFMDLNETQKVLFEIADRLLTEKENGVMVYQEKVEVAEPFSDENYSKNEIGTAFQ</sequence>
<dbReference type="AlphaFoldDB" id="A0A7X0XBK3"/>
<comment type="caution">
    <text evidence="2">The sequence shown here is derived from an EMBL/GenBank/DDBJ whole genome shotgun (WGS) entry which is preliminary data.</text>
</comment>
<organism evidence="2 3">
    <name type="scientific">Listeria booriae</name>
    <dbReference type="NCBI Taxonomy" id="1552123"/>
    <lineage>
        <taxon>Bacteria</taxon>
        <taxon>Bacillati</taxon>
        <taxon>Bacillota</taxon>
        <taxon>Bacilli</taxon>
        <taxon>Bacillales</taxon>
        <taxon>Listeriaceae</taxon>
        <taxon>Listeria</taxon>
    </lineage>
</organism>
<evidence type="ECO:0000313" key="3">
    <source>
        <dbReference type="Proteomes" id="UP000533953"/>
    </source>
</evidence>
<dbReference type="EMBL" id="JAASTX010000004">
    <property type="protein sequence ID" value="MBC1490978.1"/>
    <property type="molecule type" value="Genomic_DNA"/>
</dbReference>
<dbReference type="RefSeq" id="WP_185416879.1">
    <property type="nucleotide sequence ID" value="NZ_JAARYK010000010.1"/>
</dbReference>
<name>A0A7X0XBK3_9LIST</name>
<accession>A0A7X0XBK3</accession>
<protein>
    <submittedName>
        <fullName evidence="2">Uncharacterized protein</fullName>
    </submittedName>
</protein>
<evidence type="ECO:0000313" key="2">
    <source>
        <dbReference type="EMBL" id="MBC1491107.1"/>
    </source>
</evidence>
<gene>
    <name evidence="1" type="ORF">HCI99_03985</name>
    <name evidence="2" type="ORF">HCI99_04650</name>
</gene>
<evidence type="ECO:0000313" key="1">
    <source>
        <dbReference type="EMBL" id="MBC1490978.1"/>
    </source>
</evidence>
<reference evidence="2 3" key="1">
    <citation type="submission" date="2020-03" db="EMBL/GenBank/DDBJ databases">
        <title>Soil Listeria distribution.</title>
        <authorList>
            <person name="Liao J."/>
            <person name="Wiedmann M."/>
        </authorList>
    </citation>
    <scope>NUCLEOTIDE SEQUENCE [LARGE SCALE GENOMIC DNA]</scope>
    <source>
        <strain evidence="2 3">FSL L7-1547</strain>
    </source>
</reference>
<dbReference type="EMBL" id="JAASTX010000004">
    <property type="protein sequence ID" value="MBC1491107.1"/>
    <property type="molecule type" value="Genomic_DNA"/>
</dbReference>